<dbReference type="Proteomes" id="UP001633002">
    <property type="component" value="Unassembled WGS sequence"/>
</dbReference>
<dbReference type="Pfam" id="PF05450">
    <property type="entry name" value="Nicastrin"/>
    <property type="match status" value="1"/>
</dbReference>
<feature type="transmembrane region" description="Helical" evidence="1">
    <location>
        <begin position="162"/>
        <end position="179"/>
    </location>
</feature>
<dbReference type="PANTHER" id="PTHR21092:SF0">
    <property type="entry name" value="NICASTRIN"/>
    <property type="match status" value="1"/>
</dbReference>
<sequence>MNVWSALPALNASGPTENSIVLVMAALDSASFFRDATPGADSSLSGLIAMLAAADALSRVADVDQFQKQSVFLAVTGEAWGYLGNRRFLLELAGGNPSLSGVHQVLEVGSVGKAVDAACSFSLCGYGKCVEKENPGFLMAPYSCECNLGNSNALNKRKRVKVVAAFLVAAVVGATSWLLA</sequence>
<gene>
    <name evidence="2" type="ORF">R1sor_026744</name>
</gene>
<evidence type="ECO:0008006" key="4">
    <source>
        <dbReference type="Google" id="ProtNLM"/>
    </source>
</evidence>
<keyword evidence="1" id="KW-1133">Transmembrane helix</keyword>
<comment type="caution">
    <text evidence="2">The sequence shown here is derived from an EMBL/GenBank/DDBJ whole genome shotgun (WGS) entry which is preliminary data.</text>
</comment>
<dbReference type="EMBL" id="JBJQOH010000008">
    <property type="protein sequence ID" value="KAL3676796.1"/>
    <property type="molecule type" value="Genomic_DNA"/>
</dbReference>
<evidence type="ECO:0000256" key="1">
    <source>
        <dbReference type="SAM" id="Phobius"/>
    </source>
</evidence>
<protein>
    <recommendedName>
        <fullName evidence="4">Nicastrin</fullName>
    </recommendedName>
</protein>
<keyword evidence="3" id="KW-1185">Reference proteome</keyword>
<dbReference type="AlphaFoldDB" id="A0ABD3GFX9"/>
<dbReference type="PANTHER" id="PTHR21092">
    <property type="entry name" value="NICASTRIN"/>
    <property type="match status" value="1"/>
</dbReference>
<keyword evidence="1" id="KW-0812">Transmembrane</keyword>
<keyword evidence="1" id="KW-0472">Membrane</keyword>
<organism evidence="2 3">
    <name type="scientific">Riccia sorocarpa</name>
    <dbReference type="NCBI Taxonomy" id="122646"/>
    <lineage>
        <taxon>Eukaryota</taxon>
        <taxon>Viridiplantae</taxon>
        <taxon>Streptophyta</taxon>
        <taxon>Embryophyta</taxon>
        <taxon>Marchantiophyta</taxon>
        <taxon>Marchantiopsida</taxon>
        <taxon>Marchantiidae</taxon>
        <taxon>Marchantiales</taxon>
        <taxon>Ricciaceae</taxon>
        <taxon>Riccia</taxon>
    </lineage>
</organism>
<accession>A0ABD3GFX9</accession>
<evidence type="ECO:0000313" key="3">
    <source>
        <dbReference type="Proteomes" id="UP001633002"/>
    </source>
</evidence>
<reference evidence="2 3" key="1">
    <citation type="submission" date="2024-09" db="EMBL/GenBank/DDBJ databases">
        <title>Chromosome-scale assembly of Riccia sorocarpa.</title>
        <authorList>
            <person name="Paukszto L."/>
        </authorList>
    </citation>
    <scope>NUCLEOTIDE SEQUENCE [LARGE SCALE GENOMIC DNA]</scope>
    <source>
        <strain evidence="2">LP-2024</strain>
        <tissue evidence="2">Aerial parts of the thallus</tissue>
    </source>
</reference>
<proteinExistence type="predicted"/>
<dbReference type="SUPFAM" id="SSF53187">
    <property type="entry name" value="Zn-dependent exopeptidases"/>
    <property type="match status" value="1"/>
</dbReference>
<dbReference type="Gene3D" id="3.40.630.10">
    <property type="entry name" value="Zn peptidases"/>
    <property type="match status" value="1"/>
</dbReference>
<evidence type="ECO:0000313" key="2">
    <source>
        <dbReference type="EMBL" id="KAL3676796.1"/>
    </source>
</evidence>
<dbReference type="InterPro" id="IPR008710">
    <property type="entry name" value="Nicastrin"/>
</dbReference>
<name>A0ABD3GFX9_9MARC</name>